<accession>A0AAU9D7Y2</accession>
<evidence type="ECO:0000313" key="1">
    <source>
        <dbReference type="EMBL" id="BDD08325.1"/>
    </source>
</evidence>
<dbReference type="AlphaFoldDB" id="A0AAU9D7Y2"/>
<reference evidence="1 2" key="1">
    <citation type="submission" date="2021-12" db="EMBL/GenBank/DDBJ databases">
        <title>Genome sequencing of bacteria with rrn-lacking chromosome and rrn-plasmid.</title>
        <authorList>
            <person name="Anda M."/>
            <person name="Iwasaki W."/>
        </authorList>
    </citation>
    <scope>NUCLEOTIDE SEQUENCE [LARGE SCALE GENOMIC DNA]</scope>
    <source>
        <strain evidence="1 2">DSM 100852</strain>
    </source>
</reference>
<dbReference type="Proteomes" id="UP001348817">
    <property type="component" value="Chromosome"/>
</dbReference>
<protein>
    <submittedName>
        <fullName evidence="1">Uncharacterized protein</fullName>
    </submittedName>
</protein>
<gene>
    <name evidence="1" type="ORF">FUAX_07570</name>
</gene>
<keyword evidence="2" id="KW-1185">Reference proteome</keyword>
<dbReference type="KEGG" id="fax:FUAX_07570"/>
<dbReference type="EMBL" id="AP025314">
    <property type="protein sequence ID" value="BDD08325.1"/>
    <property type="molecule type" value="Genomic_DNA"/>
</dbReference>
<proteinExistence type="predicted"/>
<organism evidence="1 2">
    <name type="scientific">Fulvitalea axinellae</name>
    <dbReference type="NCBI Taxonomy" id="1182444"/>
    <lineage>
        <taxon>Bacteria</taxon>
        <taxon>Pseudomonadati</taxon>
        <taxon>Bacteroidota</taxon>
        <taxon>Cytophagia</taxon>
        <taxon>Cytophagales</taxon>
        <taxon>Persicobacteraceae</taxon>
        <taxon>Fulvitalea</taxon>
    </lineage>
</organism>
<evidence type="ECO:0000313" key="2">
    <source>
        <dbReference type="Proteomes" id="UP001348817"/>
    </source>
</evidence>
<name>A0AAU9D7Y2_9BACT</name>
<sequence length="46" mass="5473">MLPQSQHKGFYLQLGIREQPKTRFISLFYVGSRKAIYLEIKTRTTK</sequence>